<dbReference type="GO" id="GO:0004748">
    <property type="term" value="F:ribonucleoside-diphosphate reductase activity, thioredoxin disulfide as acceptor"/>
    <property type="evidence" value="ECO:0007669"/>
    <property type="project" value="TreeGrafter"/>
</dbReference>
<evidence type="ECO:0000256" key="1">
    <source>
        <dbReference type="ARBA" id="ARBA00022741"/>
    </source>
</evidence>
<keyword evidence="1 3" id="KW-0547">Nucleotide-binding</keyword>
<dbReference type="GO" id="GO:0009265">
    <property type="term" value="P:2'-deoxyribonucleotide biosynthetic process"/>
    <property type="evidence" value="ECO:0007669"/>
    <property type="project" value="TreeGrafter"/>
</dbReference>
<protein>
    <submittedName>
        <fullName evidence="5">Anaerobic ribonucleoside-triphosphate reductase</fullName>
        <ecNumber evidence="5">1.17.4.2</ecNumber>
    </submittedName>
</protein>
<keyword evidence="6" id="KW-1185">Reference proteome</keyword>
<accession>A0AAU0UM62</accession>
<sequence length="670" mass="74781">MFERVMKRDGRVVDFNEAKITNAIFSAAEAQGGEDRQTAMEITIEVLKHLKSSFNGDIFSVEDVQDAVEKILIEEGHARTAKAYILYRDKRTRIRDARTDLMDAVESILVETNRENANVSNSPSAKMLQIASAASKSYYLSRLIPEEFSRAHSTGDIHMHDLDFYGKTLTCVQIPLGELLSKGFNNGHGFIRPPKRAASATALAAIILQSSQNDMHGGQSFPFFDRDIAPFVADATDEEIYQAMEALIYNLNSMHSRAGAQVPFSSLNVGTDQTEAGRKVTRSLLLAYEKGLGHGENPIFPNIIFRLKKGINFEKGDPNFDLFQLAIRVAAKRMNPTFSFMDSSFNSTYGDQVSYMGCRTRVMSNKVGSEITEKRGNLSFTTINLPRLAIKAKGNLDKFYESLDKAIDLVARQLYHRYRIQANLKVKDMPFLMGQHLYLDSDKLKMEDRIEEAIKHGTLSIGFIGLAETLIGLIGEHHGQSNQAQELGLEIVAHMSQKVDAAADAYGLNYSLLATPAEGLSGRFVDIDREQFGIIEGITDKEYYTNSFHVPVSYAINMFDKVAKEGPYHKFTSAGHISYVELEAPPVHNPESIETIIRHMAANDMGYAGINFPIDFCLSCSHLGVIDQDECPVCGSQAIKRVRRITGYFSTVDRFNDAKRAELEDRVSHL</sequence>
<dbReference type="RefSeq" id="WP_366924834.1">
    <property type="nucleotide sequence ID" value="NZ_CP121694.1"/>
</dbReference>
<dbReference type="Gene3D" id="3.20.70.20">
    <property type="match status" value="1"/>
</dbReference>
<evidence type="ECO:0000259" key="4">
    <source>
        <dbReference type="PROSITE" id="PS51161"/>
    </source>
</evidence>
<evidence type="ECO:0000256" key="3">
    <source>
        <dbReference type="PROSITE-ProRule" id="PRU00492"/>
    </source>
</evidence>
<dbReference type="EMBL" id="CP121694">
    <property type="protein sequence ID" value="WRO22015.1"/>
    <property type="molecule type" value="Genomic_DNA"/>
</dbReference>
<dbReference type="InterPro" id="IPR005144">
    <property type="entry name" value="ATP-cone_dom"/>
</dbReference>
<dbReference type="EC" id="1.17.4.2" evidence="5"/>
<dbReference type="AlphaFoldDB" id="A0AAU0UM62"/>
<gene>
    <name evidence="5" type="primary">nrdD</name>
    <name evidence="5" type="ORF">MFMK1_001836</name>
</gene>
<dbReference type="PANTHER" id="PTHR21075:SF0">
    <property type="entry name" value="ANAEROBIC RIBONUCLEOSIDE-TRIPHOSPHATE REDUCTASE"/>
    <property type="match status" value="1"/>
</dbReference>
<dbReference type="GO" id="GO:0006260">
    <property type="term" value="P:DNA replication"/>
    <property type="evidence" value="ECO:0007669"/>
    <property type="project" value="InterPro"/>
</dbReference>
<reference evidence="5 6" key="1">
    <citation type="submission" date="2023-04" db="EMBL/GenBank/DDBJ databases">
        <authorList>
            <person name="Hsu D."/>
        </authorList>
    </citation>
    <scope>NUCLEOTIDE SEQUENCE [LARGE SCALE GENOMIC DNA]</scope>
    <source>
        <strain evidence="5 6">MK1</strain>
    </source>
</reference>
<keyword evidence="5" id="KW-0560">Oxidoreductase</keyword>
<dbReference type="Pfam" id="PF03477">
    <property type="entry name" value="ATP-cone"/>
    <property type="match status" value="1"/>
</dbReference>
<dbReference type="SUPFAM" id="SSF51998">
    <property type="entry name" value="PFL-like glycyl radical enzymes"/>
    <property type="match status" value="1"/>
</dbReference>
<keyword evidence="2 3" id="KW-0067">ATP-binding</keyword>
<dbReference type="GO" id="GO:0005524">
    <property type="term" value="F:ATP binding"/>
    <property type="evidence" value="ECO:0007669"/>
    <property type="project" value="UniProtKB-UniRule"/>
</dbReference>
<dbReference type="Pfam" id="PF13597">
    <property type="entry name" value="NRDD"/>
    <property type="match status" value="1"/>
</dbReference>
<proteinExistence type="predicted"/>
<evidence type="ECO:0000313" key="6">
    <source>
        <dbReference type="Proteomes" id="UP001329915"/>
    </source>
</evidence>
<dbReference type="PROSITE" id="PS51161">
    <property type="entry name" value="ATP_CONE"/>
    <property type="match status" value="1"/>
</dbReference>
<dbReference type="CDD" id="cd01675">
    <property type="entry name" value="RNR_III"/>
    <property type="match status" value="1"/>
</dbReference>
<dbReference type="GO" id="GO:0031250">
    <property type="term" value="C:anaerobic ribonucleoside-triphosphate reductase complex"/>
    <property type="evidence" value="ECO:0007669"/>
    <property type="project" value="TreeGrafter"/>
</dbReference>
<dbReference type="Proteomes" id="UP001329915">
    <property type="component" value="Chromosome"/>
</dbReference>
<evidence type="ECO:0000313" key="5">
    <source>
        <dbReference type="EMBL" id="WRO22015.1"/>
    </source>
</evidence>
<evidence type="ECO:0000256" key="2">
    <source>
        <dbReference type="ARBA" id="ARBA00022840"/>
    </source>
</evidence>
<dbReference type="GO" id="GO:0008998">
    <property type="term" value="F:ribonucleoside-triphosphate reductase (thioredoxin) activity"/>
    <property type="evidence" value="ECO:0007669"/>
    <property type="project" value="UniProtKB-EC"/>
</dbReference>
<feature type="domain" description="ATP-cone" evidence="4">
    <location>
        <begin position="3"/>
        <end position="95"/>
    </location>
</feature>
<dbReference type="KEGG" id="dbc:MFMK1_001836"/>
<dbReference type="PANTHER" id="PTHR21075">
    <property type="entry name" value="ANAEROBIC RIBONUCLEOSIDE-TRIPHOSPHATE REDUCTASE"/>
    <property type="match status" value="1"/>
</dbReference>
<name>A0AAU0UM62_9FIRM</name>
<dbReference type="InterPro" id="IPR012833">
    <property type="entry name" value="NrdD"/>
</dbReference>
<organism evidence="5 6">
    <name type="scientific">Metallumcola ferriviriculae</name>
    <dbReference type="NCBI Taxonomy" id="3039180"/>
    <lineage>
        <taxon>Bacteria</taxon>
        <taxon>Bacillati</taxon>
        <taxon>Bacillota</taxon>
        <taxon>Clostridia</taxon>
        <taxon>Neomoorellales</taxon>
        <taxon>Desulfitibacteraceae</taxon>
        <taxon>Metallumcola</taxon>
    </lineage>
</organism>
<dbReference type="NCBIfam" id="TIGR02487">
    <property type="entry name" value="NrdD"/>
    <property type="match status" value="1"/>
</dbReference>